<evidence type="ECO:0000256" key="2">
    <source>
        <dbReference type="SAM" id="SignalP"/>
    </source>
</evidence>
<feature type="signal peptide" evidence="2">
    <location>
        <begin position="1"/>
        <end position="19"/>
    </location>
</feature>
<name>A0A8H8R9P8_9HELO</name>
<feature type="chain" id="PRO_5034749111" evidence="2">
    <location>
        <begin position="20"/>
        <end position="248"/>
    </location>
</feature>
<reference evidence="3 4" key="1">
    <citation type="submission" date="2018-05" db="EMBL/GenBank/DDBJ databases">
        <title>Genome sequencing and assembly of the regulated plant pathogen Lachnellula willkommii and related sister species for the development of diagnostic species identification markers.</title>
        <authorList>
            <person name="Giroux E."/>
            <person name="Bilodeau G."/>
        </authorList>
    </citation>
    <scope>NUCLEOTIDE SEQUENCE [LARGE SCALE GENOMIC DNA]</scope>
    <source>
        <strain evidence="3 4">CBS 185.66</strain>
    </source>
</reference>
<feature type="region of interest" description="Disordered" evidence="1">
    <location>
        <begin position="171"/>
        <end position="205"/>
    </location>
</feature>
<evidence type="ECO:0000313" key="3">
    <source>
        <dbReference type="EMBL" id="TVY31142.1"/>
    </source>
</evidence>
<dbReference type="RefSeq" id="XP_031009924.1">
    <property type="nucleotide sequence ID" value="XM_031145138.1"/>
</dbReference>
<sequence length="248" mass="25673">MYLSQYLLAFALSLGTVSAVEGLGKRAAVFERQQTCVITGWVPECPGPLPCAPPGAVCCADSTFDVPGGTCKGSTVVKTVGGGSISAPPSTITSPPSTATQMETFTYFTYEITWYYWYYYFTYIAGASVTASSQIRTITTVSVHATNSVAADALFTSLRNTITLLTPTQTTTSFSGTVPSSTSPAPTTYPAPSNPPTPSSNGTTTAVNTSAVQFTGAGVGLRAGPVASWAKLALGAAFVVPGLLMIWL</sequence>
<evidence type="ECO:0000313" key="4">
    <source>
        <dbReference type="Proteomes" id="UP000431533"/>
    </source>
</evidence>
<dbReference type="EMBL" id="QGMH01000001">
    <property type="protein sequence ID" value="TVY31142.1"/>
    <property type="molecule type" value="Genomic_DNA"/>
</dbReference>
<keyword evidence="4" id="KW-1185">Reference proteome</keyword>
<dbReference type="Proteomes" id="UP000431533">
    <property type="component" value="Unassembled WGS sequence"/>
</dbReference>
<feature type="compositionally biased region" description="Pro residues" evidence="1">
    <location>
        <begin position="187"/>
        <end position="198"/>
    </location>
</feature>
<evidence type="ECO:0000256" key="1">
    <source>
        <dbReference type="SAM" id="MobiDB-lite"/>
    </source>
</evidence>
<dbReference type="AlphaFoldDB" id="A0A8H8R9P8"/>
<organism evidence="3 4">
    <name type="scientific">Lachnellula hyalina</name>
    <dbReference type="NCBI Taxonomy" id="1316788"/>
    <lineage>
        <taxon>Eukaryota</taxon>
        <taxon>Fungi</taxon>
        <taxon>Dikarya</taxon>
        <taxon>Ascomycota</taxon>
        <taxon>Pezizomycotina</taxon>
        <taxon>Leotiomycetes</taxon>
        <taxon>Helotiales</taxon>
        <taxon>Lachnaceae</taxon>
        <taxon>Lachnellula</taxon>
    </lineage>
</organism>
<gene>
    <name evidence="3" type="ORF">LHYA1_G000144</name>
</gene>
<accession>A0A8H8R9P8</accession>
<proteinExistence type="predicted"/>
<dbReference type="OrthoDB" id="10602966at2759"/>
<comment type="caution">
    <text evidence="3">The sequence shown here is derived from an EMBL/GenBank/DDBJ whole genome shotgun (WGS) entry which is preliminary data.</text>
</comment>
<keyword evidence="2" id="KW-0732">Signal</keyword>
<feature type="compositionally biased region" description="Low complexity" evidence="1">
    <location>
        <begin position="171"/>
        <end position="186"/>
    </location>
</feature>
<protein>
    <submittedName>
        <fullName evidence="3">Uncharacterized protein</fullName>
    </submittedName>
</protein>
<dbReference type="GeneID" id="41980342"/>